<keyword evidence="1" id="KW-0472">Membrane</keyword>
<dbReference type="EMBL" id="CP132507">
    <property type="protein sequence ID" value="WNO05570.1"/>
    <property type="molecule type" value="Genomic_DNA"/>
</dbReference>
<dbReference type="PROSITE" id="PS51257">
    <property type="entry name" value="PROKAR_LIPOPROTEIN"/>
    <property type="match status" value="1"/>
</dbReference>
<proteinExistence type="predicted"/>
<protein>
    <submittedName>
        <fullName evidence="2">TfpX/TfpZ family type IV pilin accessory protein</fullName>
    </submittedName>
</protein>
<reference evidence="2 3" key="1">
    <citation type="submission" date="2023-08" db="EMBL/GenBank/DDBJ databases">
        <title>Rhodoferax potami sp. nov. and Rhodoferax mekongensis sp. nov., isolated from the Mekong River in Thailand.</title>
        <authorList>
            <person name="Kitikhun S."/>
            <person name="Charoenyingcharoen P."/>
            <person name="Siriarchawattana P."/>
            <person name="Likhitrattanapisal S."/>
            <person name="Nilsakha T."/>
            <person name="Chanpet A."/>
            <person name="Rattanawaree P."/>
            <person name="Ingsriswang S."/>
        </authorList>
    </citation>
    <scope>NUCLEOTIDE SEQUENCE [LARGE SCALE GENOMIC DNA]</scope>
    <source>
        <strain evidence="2 3">TBRC 17307</strain>
    </source>
</reference>
<dbReference type="InterPro" id="IPR047814">
    <property type="entry name" value="TfpX/TfpZ-like"/>
</dbReference>
<keyword evidence="1" id="KW-0812">Transmembrane</keyword>
<keyword evidence="1" id="KW-1133">Transmembrane helix</keyword>
<keyword evidence="3" id="KW-1185">Reference proteome</keyword>
<evidence type="ECO:0000313" key="3">
    <source>
        <dbReference type="Proteomes" id="UP001302257"/>
    </source>
</evidence>
<dbReference type="NCBIfam" id="NF041437">
    <property type="entry name" value="TfpZ"/>
    <property type="match status" value="1"/>
</dbReference>
<name>A0ABZ0B1Q4_9BURK</name>
<dbReference type="Proteomes" id="UP001302257">
    <property type="component" value="Chromosome"/>
</dbReference>
<feature type="transmembrane region" description="Helical" evidence="1">
    <location>
        <begin position="84"/>
        <end position="101"/>
    </location>
</feature>
<organism evidence="2 3">
    <name type="scientific">Rhodoferax mekongensis</name>
    <dbReference type="NCBI Taxonomy" id="3068341"/>
    <lineage>
        <taxon>Bacteria</taxon>
        <taxon>Pseudomonadati</taxon>
        <taxon>Pseudomonadota</taxon>
        <taxon>Betaproteobacteria</taxon>
        <taxon>Burkholderiales</taxon>
        <taxon>Comamonadaceae</taxon>
        <taxon>Rhodoferax</taxon>
    </lineage>
</organism>
<feature type="transmembrane region" description="Helical" evidence="1">
    <location>
        <begin position="53"/>
        <end position="72"/>
    </location>
</feature>
<feature type="transmembrane region" description="Helical" evidence="1">
    <location>
        <begin position="20"/>
        <end position="41"/>
    </location>
</feature>
<dbReference type="RefSeq" id="WP_313868327.1">
    <property type="nucleotide sequence ID" value="NZ_CP132507.1"/>
</dbReference>
<sequence length="257" mass="28736">MSKNCSFLSGSRIRASGVHLGLSAIVAGCAALLVFQIWYPYPYQKISGGQELFVLLVSVDVIMGPLITLAVFDKRKPLRELRRDLAIVVLLQLFALGYGLWTMSMARPVHLVFEIDRFRVVHAIDVPPELLDQTRPGIVALPYRGPTVLGLRPFKDDLEKMHATLAALQGLQLSYRPEFWQSYDASRNDVLRIAKPIEQLKARFPDSVRQIEAATAGKAEAARTILYVPLSGRKDFWTVLIDGRNGDILGYLPLDSF</sequence>
<evidence type="ECO:0000256" key="1">
    <source>
        <dbReference type="SAM" id="Phobius"/>
    </source>
</evidence>
<evidence type="ECO:0000313" key="2">
    <source>
        <dbReference type="EMBL" id="WNO05570.1"/>
    </source>
</evidence>
<accession>A0ABZ0B1Q4</accession>
<gene>
    <name evidence="2" type="primary">tfpZ</name>
    <name evidence="2" type="ORF">RAN89_03815</name>
</gene>